<dbReference type="AlphaFoldDB" id="A0A1X0W995"/>
<dbReference type="Proteomes" id="UP000192536">
    <property type="component" value="Unassembled WGS sequence"/>
</dbReference>
<evidence type="ECO:0000256" key="1">
    <source>
        <dbReference type="ARBA" id="ARBA00022801"/>
    </source>
</evidence>
<comment type="caution">
    <text evidence="3">The sequence shown here is derived from an EMBL/GenBank/DDBJ whole genome shotgun (WGS) entry which is preliminary data.</text>
</comment>
<dbReference type="STRING" id="1646377.BS640_21750"/>
<dbReference type="PANTHER" id="PTHR43283:SF11">
    <property type="entry name" value="BETA-LACTAMASE-RELATED DOMAIN-CONTAINING PROTEIN"/>
    <property type="match status" value="1"/>
</dbReference>
<dbReference type="RefSeq" id="WP_084913318.1">
    <property type="nucleotide sequence ID" value="NZ_CAUQAZ010000001.1"/>
</dbReference>
<accession>A0A1X0W995</accession>
<name>A0A1X0W995_9GAMM</name>
<organism evidence="3 4">
    <name type="scientific">Rouxiella badensis</name>
    <dbReference type="NCBI Taxonomy" id="1646377"/>
    <lineage>
        <taxon>Bacteria</taxon>
        <taxon>Pseudomonadati</taxon>
        <taxon>Pseudomonadota</taxon>
        <taxon>Gammaproteobacteria</taxon>
        <taxon>Enterobacterales</taxon>
        <taxon>Yersiniaceae</taxon>
        <taxon>Rouxiella</taxon>
    </lineage>
</organism>
<feature type="domain" description="Beta-lactamase-related" evidence="2">
    <location>
        <begin position="23"/>
        <end position="282"/>
    </location>
</feature>
<dbReference type="InterPro" id="IPR050789">
    <property type="entry name" value="Diverse_Enzym_Activities"/>
</dbReference>
<dbReference type="InterPro" id="IPR001466">
    <property type="entry name" value="Beta-lactam-related"/>
</dbReference>
<dbReference type="Pfam" id="PF00144">
    <property type="entry name" value="Beta-lactamase"/>
    <property type="match status" value="1"/>
</dbReference>
<gene>
    <name evidence="3" type="ORF">BS640_21750</name>
</gene>
<dbReference type="GO" id="GO:0016787">
    <property type="term" value="F:hydrolase activity"/>
    <property type="evidence" value="ECO:0007669"/>
    <property type="project" value="UniProtKB-KW"/>
</dbReference>
<protein>
    <submittedName>
        <fullName evidence="3">Serine hydrolase</fullName>
    </submittedName>
</protein>
<dbReference type="Gene3D" id="3.40.710.10">
    <property type="entry name" value="DD-peptidase/beta-lactamase superfamily"/>
    <property type="match status" value="1"/>
</dbReference>
<evidence type="ECO:0000313" key="3">
    <source>
        <dbReference type="EMBL" id="ORJ23368.1"/>
    </source>
</evidence>
<dbReference type="PANTHER" id="PTHR43283">
    <property type="entry name" value="BETA-LACTAMASE-RELATED"/>
    <property type="match status" value="1"/>
</dbReference>
<evidence type="ECO:0000313" key="4">
    <source>
        <dbReference type="Proteomes" id="UP000192536"/>
    </source>
</evidence>
<reference evidence="3 4" key="1">
    <citation type="journal article" date="2017" name="Int. J. Syst. Evol. Microbiol.">
        <title>Rouxiella badensis sp. nov. and Rouxiella silvae sp. nov. isolated from peat bog soil in Germany and emendation of the genus description.</title>
        <authorList>
            <person name="Le Fleche-Mateos A."/>
            <person name="Kugler J.H."/>
            <person name="Hansen S.H."/>
            <person name="Syldatk C."/>
            <person name="Hausmann R."/>
            <person name="Lomprez F."/>
            <person name="Vandenbogaert M."/>
            <person name="Manuguerra J.C."/>
            <person name="Grimont P.A."/>
        </authorList>
    </citation>
    <scope>NUCLEOTIDE SEQUENCE [LARGE SCALE GENOMIC DNA]</scope>
    <source>
        <strain evidence="3 4">DSM 100043</strain>
    </source>
</reference>
<evidence type="ECO:0000259" key="2">
    <source>
        <dbReference type="Pfam" id="PF00144"/>
    </source>
</evidence>
<dbReference type="SUPFAM" id="SSF56601">
    <property type="entry name" value="beta-lactamase/transpeptidase-like"/>
    <property type="match status" value="1"/>
</dbReference>
<proteinExistence type="predicted"/>
<keyword evidence="1 3" id="KW-0378">Hydrolase</keyword>
<dbReference type="InterPro" id="IPR012338">
    <property type="entry name" value="Beta-lactam/transpept-like"/>
</dbReference>
<keyword evidence="4" id="KW-1185">Reference proteome</keyword>
<sequence length="295" mass="32328">MADKIFNWCSISLSGRRETSALPNARFPYWSFTKTVIAICALKLSEAGVIDLDAPLAGEAFTLRQLLMHTAGLNDYAQIAEYHRDVAANQLPWPRERLLEAVLAQGPLFTPGNGWCYSNVGYMLAREHIEAVSGKPFAHWVAEFISLPLELHSVELATTQAQFATLHWKAAAHYHPGWVYHGCLIGTASDAASILHALFCGKLVSTATREQMLMRYPLGGAIEGRPWTECGYALGLMSGRVADGVRAIGHSGAGPFCVNAVYHFPDSEDPMTVACFTEGSHEGVAEYYALNLLRR</sequence>
<dbReference type="EMBL" id="MRWE01000059">
    <property type="protein sequence ID" value="ORJ23368.1"/>
    <property type="molecule type" value="Genomic_DNA"/>
</dbReference>